<evidence type="ECO:0000256" key="3">
    <source>
        <dbReference type="ARBA" id="ARBA00004613"/>
    </source>
</evidence>
<dbReference type="Pfam" id="PF05730">
    <property type="entry name" value="CFEM"/>
    <property type="match status" value="1"/>
</dbReference>
<evidence type="ECO:0000256" key="7">
    <source>
        <dbReference type="ARBA" id="ARBA00022692"/>
    </source>
</evidence>
<feature type="signal peptide" evidence="16">
    <location>
        <begin position="1"/>
        <end position="18"/>
    </location>
</feature>
<evidence type="ECO:0000256" key="13">
    <source>
        <dbReference type="ARBA" id="ARBA00038359"/>
    </source>
</evidence>
<feature type="transmembrane region" description="Helical" evidence="15">
    <location>
        <begin position="129"/>
        <end position="151"/>
    </location>
</feature>
<evidence type="ECO:0000256" key="2">
    <source>
        <dbReference type="ARBA" id="ARBA00004589"/>
    </source>
</evidence>
<feature type="compositionally biased region" description="Low complexity" evidence="14">
    <location>
        <begin position="523"/>
        <end position="538"/>
    </location>
</feature>
<dbReference type="PANTHER" id="PTHR33048:SF143">
    <property type="entry name" value="EXTRACELLULAR MEMBRANE PROTEIN CFEM DOMAIN-CONTAINING PROTEIN-RELATED"/>
    <property type="match status" value="1"/>
</dbReference>
<evidence type="ECO:0000313" key="18">
    <source>
        <dbReference type="EMBL" id="KAF5265857.1"/>
    </source>
</evidence>
<dbReference type="InterPro" id="IPR052337">
    <property type="entry name" value="SAT4-like"/>
</dbReference>
<feature type="chain" id="PRO_5034198160" description="CFEM domain-containing protein" evidence="16">
    <location>
        <begin position="19"/>
        <end position="734"/>
    </location>
</feature>
<keyword evidence="5" id="KW-0964">Secreted</keyword>
<evidence type="ECO:0000256" key="12">
    <source>
        <dbReference type="ARBA" id="ARBA00023288"/>
    </source>
</evidence>
<evidence type="ECO:0000256" key="10">
    <source>
        <dbReference type="ARBA" id="ARBA00023136"/>
    </source>
</evidence>
<dbReference type="PANTHER" id="PTHR33048">
    <property type="entry name" value="PTH11-LIKE INTEGRAL MEMBRANE PROTEIN (AFU_ORTHOLOGUE AFUA_5G11245)"/>
    <property type="match status" value="1"/>
</dbReference>
<keyword evidence="12" id="KW-0449">Lipoprotein</keyword>
<feature type="transmembrane region" description="Helical" evidence="15">
    <location>
        <begin position="171"/>
        <end position="197"/>
    </location>
</feature>
<keyword evidence="11" id="KW-1015">Disulfide bond</keyword>
<keyword evidence="6" id="KW-0325">Glycoprotein</keyword>
<feature type="domain" description="CFEM" evidence="17">
    <location>
        <begin position="24"/>
        <end position="87"/>
    </location>
</feature>
<gene>
    <name evidence="18" type="ORF">FOXYS1_3307</name>
</gene>
<evidence type="ECO:0000256" key="15">
    <source>
        <dbReference type="SAM" id="Phobius"/>
    </source>
</evidence>
<comment type="similarity">
    <text evidence="4">Belongs to the RBT5 family.</text>
</comment>
<name>A0A8H5AIT2_FUSOX</name>
<dbReference type="AlphaFoldDB" id="A0A8H5AIT2"/>
<accession>A0A8H5AIT2</accession>
<comment type="caution">
    <text evidence="18">The sequence shown here is derived from an EMBL/GenBank/DDBJ whole genome shotgun (WGS) entry which is preliminary data.</text>
</comment>
<dbReference type="Pfam" id="PF20684">
    <property type="entry name" value="Fung_rhodopsin"/>
    <property type="match status" value="1"/>
</dbReference>
<keyword evidence="8 16" id="KW-0732">Signal</keyword>
<dbReference type="GO" id="GO:0098552">
    <property type="term" value="C:side of membrane"/>
    <property type="evidence" value="ECO:0007669"/>
    <property type="project" value="UniProtKB-KW"/>
</dbReference>
<evidence type="ECO:0000259" key="17">
    <source>
        <dbReference type="SMART" id="SM00747"/>
    </source>
</evidence>
<evidence type="ECO:0000256" key="1">
    <source>
        <dbReference type="ARBA" id="ARBA00004141"/>
    </source>
</evidence>
<evidence type="ECO:0000313" key="19">
    <source>
        <dbReference type="Proteomes" id="UP000558688"/>
    </source>
</evidence>
<organism evidence="18 19">
    <name type="scientific">Fusarium oxysporum</name>
    <name type="common">Fusarium vascular wilt</name>
    <dbReference type="NCBI Taxonomy" id="5507"/>
    <lineage>
        <taxon>Eukaryota</taxon>
        <taxon>Fungi</taxon>
        <taxon>Dikarya</taxon>
        <taxon>Ascomycota</taxon>
        <taxon>Pezizomycotina</taxon>
        <taxon>Sordariomycetes</taxon>
        <taxon>Hypocreomycetidae</taxon>
        <taxon>Hypocreales</taxon>
        <taxon>Nectriaceae</taxon>
        <taxon>Fusarium</taxon>
        <taxon>Fusarium oxysporum species complex</taxon>
    </lineage>
</organism>
<evidence type="ECO:0000256" key="6">
    <source>
        <dbReference type="ARBA" id="ARBA00022622"/>
    </source>
</evidence>
<evidence type="ECO:0000256" key="16">
    <source>
        <dbReference type="SAM" id="SignalP"/>
    </source>
</evidence>
<feature type="transmembrane region" description="Helical" evidence="15">
    <location>
        <begin position="99"/>
        <end position="117"/>
    </location>
</feature>
<proteinExistence type="inferred from homology"/>
<feature type="transmembrane region" description="Helical" evidence="15">
    <location>
        <begin position="290"/>
        <end position="311"/>
    </location>
</feature>
<keyword evidence="9 15" id="KW-1133">Transmembrane helix</keyword>
<dbReference type="EMBL" id="JAAFOW010000498">
    <property type="protein sequence ID" value="KAF5265857.1"/>
    <property type="molecule type" value="Genomic_DNA"/>
</dbReference>
<evidence type="ECO:0000256" key="9">
    <source>
        <dbReference type="ARBA" id="ARBA00022989"/>
    </source>
</evidence>
<feature type="region of interest" description="Disordered" evidence="14">
    <location>
        <begin position="515"/>
        <end position="542"/>
    </location>
</feature>
<dbReference type="SMART" id="SM00747">
    <property type="entry name" value="CFEM"/>
    <property type="match status" value="1"/>
</dbReference>
<comment type="subcellular location">
    <subcellularLocation>
        <location evidence="2">Membrane</location>
        <topology evidence="2">Lipid-anchor</topology>
        <topology evidence="2">GPI-anchor</topology>
    </subcellularLocation>
    <subcellularLocation>
        <location evidence="1">Membrane</location>
        <topology evidence="1">Multi-pass membrane protein</topology>
    </subcellularLocation>
    <subcellularLocation>
        <location evidence="3">Secreted</location>
    </subcellularLocation>
</comment>
<dbReference type="GO" id="GO:0005576">
    <property type="term" value="C:extracellular region"/>
    <property type="evidence" value="ECO:0007669"/>
    <property type="project" value="UniProtKB-SubCell"/>
</dbReference>
<evidence type="ECO:0000256" key="4">
    <source>
        <dbReference type="ARBA" id="ARBA00010031"/>
    </source>
</evidence>
<evidence type="ECO:0000256" key="5">
    <source>
        <dbReference type="ARBA" id="ARBA00022525"/>
    </source>
</evidence>
<feature type="transmembrane region" description="Helical" evidence="15">
    <location>
        <begin position="209"/>
        <end position="236"/>
    </location>
</feature>
<keyword evidence="7 15" id="KW-0812">Transmembrane</keyword>
<dbReference type="Proteomes" id="UP000558688">
    <property type="component" value="Unassembled WGS sequence"/>
</dbReference>
<sequence>MHLLLLVTWACLVCQVFCDDVSDFLTKIPDCAGSCLVDLVSTSTCGIEVQCLCADPKLKTQVASCVQKKCLPRDSLATLNVTSVACDFPVRDKHAQFDILAITLVTITAIAVGLRFWEKLRYERKFRLDDYLVVAVFLLDLGNTIVCVHGLSGNGLGRDAWLFSPDTINSYLCYLYIGQTLYASDVFLTKICVALFYLRIFPVVTVQRLIWGTIGVAALGMVIFDILAITQCQPISFYWTGWDKLHEGHCLGINPLAWAIAAVSIILDVWMLAIPIWQLVRLQMKWQRKLAVAVMFTVGTFVTIVSILRLRYLVAFGNSQNPTWDSFETCYWSVIEINVGLWCVCLPDLRILILKAFPRLGSSIDSGPRNHHQGSSAPRQQGRTPSTSRHTESTIFKGKPSQAQQEASSSTAELVEMTTFMNDRFSPFLKMPSGKVAKDLAADGKHKARIPSSCSTYLCSDLNYSIGCHFLRYALLPDHFAKLKEGLMNKPNNNYGNNDGSVCIDWEQSICTPYHQRHKGPQEGSELLAGSESSNGLSDGQLQPRLSKASVHIDREEAPADERLDARYQQDIWVCPKPPSDSSFSIDLLWWAAAAGTYGDGEEFPIFILRHRNASECPPEESCETNHWELIMDDLPTMEEGCIELQLVCMYTRYVERQMSSLNNGDFYDDQKSITIPPCQLFNDFLPDFSSVTEAGYQVVVFRLIESWEDERLTHCTDQGAWMDKHGRLLSDMH</sequence>
<dbReference type="InterPro" id="IPR008427">
    <property type="entry name" value="Extracellular_membr_CFEM_dom"/>
</dbReference>
<protein>
    <recommendedName>
        <fullName evidence="17">CFEM domain-containing protein</fullName>
    </recommendedName>
</protein>
<dbReference type="InterPro" id="IPR049326">
    <property type="entry name" value="Rhodopsin_dom_fungi"/>
</dbReference>
<evidence type="ECO:0000256" key="11">
    <source>
        <dbReference type="ARBA" id="ARBA00023157"/>
    </source>
</evidence>
<comment type="similarity">
    <text evidence="13">Belongs to the SAT4 family.</text>
</comment>
<feature type="compositionally biased region" description="Polar residues" evidence="14">
    <location>
        <begin position="373"/>
        <end position="388"/>
    </location>
</feature>
<feature type="region of interest" description="Disordered" evidence="14">
    <location>
        <begin position="365"/>
        <end position="409"/>
    </location>
</feature>
<evidence type="ECO:0000256" key="14">
    <source>
        <dbReference type="SAM" id="MobiDB-lite"/>
    </source>
</evidence>
<keyword evidence="10 15" id="KW-0472">Membrane</keyword>
<evidence type="ECO:0000256" key="8">
    <source>
        <dbReference type="ARBA" id="ARBA00022729"/>
    </source>
</evidence>
<reference evidence="18" key="1">
    <citation type="submission" date="2020-02" db="EMBL/GenBank/DDBJ databases">
        <title>Identification and distribution of gene clusters putatively required for synthesis of sphingolipid metabolism inhibitors in phylogenetically diverse species of the filamentous fungus Fusarium.</title>
        <authorList>
            <person name="Kim H.-S."/>
            <person name="Busman M."/>
            <person name="Brown D.W."/>
            <person name="Divon H."/>
            <person name="Uhlig S."/>
            <person name="Proctor R.H."/>
        </authorList>
    </citation>
    <scope>NUCLEOTIDE SEQUENCE [LARGE SCALE GENOMIC DNA]</scope>
    <source>
        <strain evidence="18">NRRL 39464</strain>
    </source>
</reference>
<feature type="transmembrane region" description="Helical" evidence="15">
    <location>
        <begin position="256"/>
        <end position="278"/>
    </location>
</feature>
<keyword evidence="6" id="KW-0336">GPI-anchor</keyword>